<protein>
    <submittedName>
        <fullName evidence="1">Uncharacterized protein</fullName>
    </submittedName>
</protein>
<dbReference type="AlphaFoldDB" id="A0AAD5JCW7"/>
<reference evidence="1" key="2">
    <citation type="submission" date="2023-02" db="EMBL/GenBank/DDBJ databases">
        <authorList>
            <person name="Swenson N.G."/>
            <person name="Wegrzyn J.L."/>
            <person name="Mcevoy S.L."/>
        </authorList>
    </citation>
    <scope>NUCLEOTIDE SEQUENCE</scope>
    <source>
        <strain evidence="1">91603</strain>
        <tissue evidence="1">Leaf</tissue>
    </source>
</reference>
<keyword evidence="2" id="KW-1185">Reference proteome</keyword>
<dbReference type="Proteomes" id="UP001064489">
    <property type="component" value="Chromosome 1"/>
</dbReference>
<proteinExistence type="predicted"/>
<dbReference type="EMBL" id="JAJSOW010000003">
    <property type="protein sequence ID" value="KAI9195128.1"/>
    <property type="molecule type" value="Genomic_DNA"/>
</dbReference>
<gene>
    <name evidence="1" type="ORF">LWI28_011983</name>
</gene>
<accession>A0AAD5JCW7</accession>
<reference evidence="1" key="1">
    <citation type="journal article" date="2022" name="Plant J.">
        <title>Strategies of tolerance reflected in two North American maple genomes.</title>
        <authorList>
            <person name="McEvoy S.L."/>
            <person name="Sezen U.U."/>
            <person name="Trouern-Trend A."/>
            <person name="McMahon S.M."/>
            <person name="Schaberg P.G."/>
            <person name="Yang J."/>
            <person name="Wegrzyn J.L."/>
            <person name="Swenson N.G."/>
        </authorList>
    </citation>
    <scope>NUCLEOTIDE SEQUENCE</scope>
    <source>
        <strain evidence="1">91603</strain>
    </source>
</reference>
<evidence type="ECO:0000313" key="1">
    <source>
        <dbReference type="EMBL" id="KAI9195128.1"/>
    </source>
</evidence>
<organism evidence="1 2">
    <name type="scientific">Acer negundo</name>
    <name type="common">Box elder</name>
    <dbReference type="NCBI Taxonomy" id="4023"/>
    <lineage>
        <taxon>Eukaryota</taxon>
        <taxon>Viridiplantae</taxon>
        <taxon>Streptophyta</taxon>
        <taxon>Embryophyta</taxon>
        <taxon>Tracheophyta</taxon>
        <taxon>Spermatophyta</taxon>
        <taxon>Magnoliopsida</taxon>
        <taxon>eudicotyledons</taxon>
        <taxon>Gunneridae</taxon>
        <taxon>Pentapetalae</taxon>
        <taxon>rosids</taxon>
        <taxon>malvids</taxon>
        <taxon>Sapindales</taxon>
        <taxon>Sapindaceae</taxon>
        <taxon>Hippocastanoideae</taxon>
        <taxon>Acereae</taxon>
        <taxon>Acer</taxon>
    </lineage>
</organism>
<evidence type="ECO:0000313" key="2">
    <source>
        <dbReference type="Proteomes" id="UP001064489"/>
    </source>
</evidence>
<comment type="caution">
    <text evidence="1">The sequence shown here is derived from an EMBL/GenBank/DDBJ whole genome shotgun (WGS) entry which is preliminary data.</text>
</comment>
<name>A0AAD5JCW7_ACENE</name>
<sequence length="103" mass="11558">MRGGSCDICGVELYWWRNGRVGLDPIADEMRRGSSWFTAAQYGVGHASSGSFITRLEDDIRLDMRVKQPKTRSDTISVAHLIKERNILGGTPWDSLGCLYHSQ</sequence>